<dbReference type="GO" id="GO:0005351">
    <property type="term" value="F:carbohydrate:proton symporter activity"/>
    <property type="evidence" value="ECO:0007669"/>
    <property type="project" value="TreeGrafter"/>
</dbReference>
<feature type="transmembrane region" description="Helical" evidence="12">
    <location>
        <begin position="91"/>
        <end position="110"/>
    </location>
</feature>
<feature type="transmembrane region" description="Helical" evidence="12">
    <location>
        <begin position="116"/>
        <end position="141"/>
    </location>
</feature>
<accession>A0A6A4I3D9</accession>
<evidence type="ECO:0000256" key="7">
    <source>
        <dbReference type="ARBA" id="ARBA00023136"/>
    </source>
</evidence>
<keyword evidence="5" id="KW-0672">Quinate metabolism</keyword>
<dbReference type="FunFam" id="1.20.1250.20:FF:000026">
    <property type="entry name" value="MFS quinate transporter QutD"/>
    <property type="match status" value="1"/>
</dbReference>
<evidence type="ECO:0000256" key="2">
    <source>
        <dbReference type="ARBA" id="ARBA00010992"/>
    </source>
</evidence>
<evidence type="ECO:0000256" key="1">
    <source>
        <dbReference type="ARBA" id="ARBA00004141"/>
    </source>
</evidence>
<dbReference type="EMBL" id="ML769410">
    <property type="protein sequence ID" value="KAE9405269.1"/>
    <property type="molecule type" value="Genomic_DNA"/>
</dbReference>
<feature type="transmembrane region" description="Helical" evidence="12">
    <location>
        <begin position="275"/>
        <end position="300"/>
    </location>
</feature>
<feature type="transmembrane region" description="Helical" evidence="12">
    <location>
        <begin position="12"/>
        <end position="35"/>
    </location>
</feature>
<comment type="similarity">
    <text evidence="2 10">Belongs to the major facilitator superfamily. Sugar transporter (TC 2.A.1.1) family.</text>
</comment>
<feature type="transmembrane region" description="Helical" evidence="12">
    <location>
        <begin position="446"/>
        <end position="467"/>
    </location>
</feature>
<dbReference type="InterPro" id="IPR020846">
    <property type="entry name" value="MFS_dom"/>
</dbReference>
<evidence type="ECO:0000256" key="11">
    <source>
        <dbReference type="SAM" id="MobiDB-lite"/>
    </source>
</evidence>
<comment type="subcellular location">
    <subcellularLocation>
        <location evidence="1">Membrane</location>
        <topology evidence="1">Multi-pass membrane protein</topology>
    </subcellularLocation>
</comment>
<evidence type="ECO:0000256" key="9">
    <source>
        <dbReference type="ARBA" id="ARBA00049119"/>
    </source>
</evidence>
<feature type="transmembrane region" description="Helical" evidence="12">
    <location>
        <begin position="320"/>
        <end position="339"/>
    </location>
</feature>
<feature type="transmembrane region" description="Helical" evidence="12">
    <location>
        <begin position="417"/>
        <end position="434"/>
    </location>
</feature>
<feature type="transmembrane region" description="Helical" evidence="12">
    <location>
        <begin position="346"/>
        <end position="366"/>
    </location>
</feature>
<feature type="transmembrane region" description="Helical" evidence="12">
    <location>
        <begin position="185"/>
        <end position="207"/>
    </location>
</feature>
<dbReference type="Pfam" id="PF00083">
    <property type="entry name" value="Sugar_tr"/>
    <property type="match status" value="1"/>
</dbReference>
<name>A0A6A4I3D9_9AGAR</name>
<keyword evidence="6 12" id="KW-1133">Transmembrane helix</keyword>
<dbReference type="InterPro" id="IPR050360">
    <property type="entry name" value="MFS_Sugar_Transporters"/>
</dbReference>
<evidence type="ECO:0000259" key="13">
    <source>
        <dbReference type="PROSITE" id="PS50850"/>
    </source>
</evidence>
<keyword evidence="7 12" id="KW-0472">Membrane</keyword>
<dbReference type="InterPro" id="IPR036259">
    <property type="entry name" value="MFS_trans_sf"/>
</dbReference>
<feature type="region of interest" description="Disordered" evidence="11">
    <location>
        <begin position="507"/>
        <end position="531"/>
    </location>
</feature>
<evidence type="ECO:0000256" key="6">
    <source>
        <dbReference type="ARBA" id="ARBA00022989"/>
    </source>
</evidence>
<dbReference type="PRINTS" id="PR00171">
    <property type="entry name" value="SUGRTRNSPORT"/>
</dbReference>
<dbReference type="AlphaFoldDB" id="A0A6A4I3D9"/>
<organism evidence="14 15">
    <name type="scientific">Gymnopus androsaceus JB14</name>
    <dbReference type="NCBI Taxonomy" id="1447944"/>
    <lineage>
        <taxon>Eukaryota</taxon>
        <taxon>Fungi</taxon>
        <taxon>Dikarya</taxon>
        <taxon>Basidiomycota</taxon>
        <taxon>Agaricomycotina</taxon>
        <taxon>Agaricomycetes</taxon>
        <taxon>Agaricomycetidae</taxon>
        <taxon>Agaricales</taxon>
        <taxon>Marasmiineae</taxon>
        <taxon>Omphalotaceae</taxon>
        <taxon>Gymnopus</taxon>
    </lineage>
</organism>
<gene>
    <name evidence="14" type="ORF">BT96DRAFT_916218</name>
</gene>
<dbReference type="PROSITE" id="PS50850">
    <property type="entry name" value="MFS"/>
    <property type="match status" value="1"/>
</dbReference>
<evidence type="ECO:0000256" key="4">
    <source>
        <dbReference type="ARBA" id="ARBA00022692"/>
    </source>
</evidence>
<evidence type="ECO:0000256" key="3">
    <source>
        <dbReference type="ARBA" id="ARBA00022448"/>
    </source>
</evidence>
<comment type="catalytic activity">
    <reaction evidence="9">
        <text>myo-inositol(out) + H(+)(out) = myo-inositol(in) + H(+)(in)</text>
        <dbReference type="Rhea" id="RHEA:60364"/>
        <dbReference type="ChEBI" id="CHEBI:15378"/>
        <dbReference type="ChEBI" id="CHEBI:17268"/>
    </reaction>
</comment>
<dbReference type="Proteomes" id="UP000799118">
    <property type="component" value="Unassembled WGS sequence"/>
</dbReference>
<dbReference type="InterPro" id="IPR005828">
    <property type="entry name" value="MFS_sugar_transport-like"/>
</dbReference>
<dbReference type="OrthoDB" id="508119at2759"/>
<dbReference type="InterPro" id="IPR005829">
    <property type="entry name" value="Sugar_transporter_CS"/>
</dbReference>
<feature type="domain" description="Major facilitator superfamily (MFS) profile" evidence="13">
    <location>
        <begin position="17"/>
        <end position="471"/>
    </location>
</feature>
<evidence type="ECO:0000256" key="10">
    <source>
        <dbReference type="RuleBase" id="RU003346"/>
    </source>
</evidence>
<evidence type="ECO:0000313" key="14">
    <source>
        <dbReference type="EMBL" id="KAE9405269.1"/>
    </source>
</evidence>
<evidence type="ECO:0000313" key="15">
    <source>
        <dbReference type="Proteomes" id="UP000799118"/>
    </source>
</evidence>
<dbReference type="PROSITE" id="PS00217">
    <property type="entry name" value="SUGAR_TRANSPORT_2"/>
    <property type="match status" value="1"/>
</dbReference>
<evidence type="ECO:0000256" key="12">
    <source>
        <dbReference type="SAM" id="Phobius"/>
    </source>
</evidence>
<reference evidence="14" key="1">
    <citation type="journal article" date="2019" name="Environ. Microbiol.">
        <title>Fungal ecological strategies reflected in gene transcription - a case study of two litter decomposers.</title>
        <authorList>
            <person name="Barbi F."/>
            <person name="Kohler A."/>
            <person name="Barry K."/>
            <person name="Baskaran P."/>
            <person name="Daum C."/>
            <person name="Fauchery L."/>
            <person name="Ihrmark K."/>
            <person name="Kuo A."/>
            <person name="LaButti K."/>
            <person name="Lipzen A."/>
            <person name="Morin E."/>
            <person name="Grigoriev I.V."/>
            <person name="Henrissat B."/>
            <person name="Lindahl B."/>
            <person name="Martin F."/>
        </authorList>
    </citation>
    <scope>NUCLEOTIDE SEQUENCE</scope>
    <source>
        <strain evidence="14">JB14</strain>
    </source>
</reference>
<keyword evidence="15" id="KW-1185">Reference proteome</keyword>
<keyword evidence="4 12" id="KW-0812">Transmembrane</keyword>
<protein>
    <recommendedName>
        <fullName evidence="8">Quinate transporter</fullName>
    </recommendedName>
</protein>
<dbReference type="SUPFAM" id="SSF103473">
    <property type="entry name" value="MFS general substrate transporter"/>
    <property type="match status" value="1"/>
</dbReference>
<feature type="transmembrane region" description="Helical" evidence="12">
    <location>
        <begin position="378"/>
        <end position="396"/>
    </location>
</feature>
<proteinExistence type="inferred from homology"/>
<keyword evidence="3 10" id="KW-0813">Transport</keyword>
<dbReference type="Gene3D" id="1.20.1250.20">
    <property type="entry name" value="MFS general substrate transporter like domains"/>
    <property type="match status" value="1"/>
</dbReference>
<evidence type="ECO:0000256" key="8">
    <source>
        <dbReference type="ARBA" id="ARBA00043213"/>
    </source>
</evidence>
<dbReference type="InterPro" id="IPR003663">
    <property type="entry name" value="Sugar/inositol_transpt"/>
</dbReference>
<dbReference type="NCBIfam" id="TIGR00879">
    <property type="entry name" value="SP"/>
    <property type="match status" value="1"/>
</dbReference>
<dbReference type="PANTHER" id="PTHR48022:SF34">
    <property type="entry name" value="MAJOR FACILITATOR SUPERFAMILY (MFS) PROFILE DOMAIN-CONTAINING PROTEIN-RELATED"/>
    <property type="match status" value="1"/>
</dbReference>
<evidence type="ECO:0000256" key="5">
    <source>
        <dbReference type="ARBA" id="ARBA00022911"/>
    </source>
</evidence>
<sequence length="531" mass="58602">MTARTPSEVYNWRVYATAFAATWAAVMMGYDSAFIGTSVSLTSFKDEFGLENLSAAAFATVSANIVSAFQAGCFFGAFFGYPIGYYWGRKYGLLLSSLVFCLGSALQVGASSKTGLGLIYGGRVVCGLGIGVASNLAPIYVAEISPPAIRGRLVGMYEFCWQIGGVIGFWINYGTTLNIPAGHKQWVIAFAIQLIPGGLLFFGSLFLTESPRWLMSRDREDAALRSLMYLRNLPKDAHYVQEELSETREAIRHERSLAGAGFWGPLRTVFSSPNLLWRLFLAQSLFAWQNATGINAINYYSPTIFKSVGVSGSSSLLTTGVYGIIKMVGAVIWLLYLIDTLGRRKLLYIGSIGGCLCMYYVGAYIAIADPAAHPSTTLTAGGESAVAFLYIWTIFYSPTWNRNSMASEAFPQHVRTFTGACTSASNWLYTFIIARFTPDMFLSMGYGVYIFFATLMVLSVPYVFFFIPETKLIPLEYMDELFGADVKAWNANRIVLERIAAQHANISSQDQAEQGKSDISMREEDNKDERY</sequence>
<dbReference type="PANTHER" id="PTHR48022">
    <property type="entry name" value="PLASTIDIC GLUCOSE TRANSPORTER 4"/>
    <property type="match status" value="1"/>
</dbReference>
<feature type="transmembrane region" description="Helical" evidence="12">
    <location>
        <begin position="55"/>
        <end position="79"/>
    </location>
</feature>
<feature type="transmembrane region" description="Helical" evidence="12">
    <location>
        <begin position="153"/>
        <end position="173"/>
    </location>
</feature>
<dbReference type="GO" id="GO:0016020">
    <property type="term" value="C:membrane"/>
    <property type="evidence" value="ECO:0007669"/>
    <property type="project" value="UniProtKB-SubCell"/>
</dbReference>
<feature type="compositionally biased region" description="Basic and acidic residues" evidence="11">
    <location>
        <begin position="513"/>
        <end position="531"/>
    </location>
</feature>